<name>A0A917W945_9ACTN</name>
<evidence type="ECO:0000313" key="7">
    <source>
        <dbReference type="Proteomes" id="UP000613840"/>
    </source>
</evidence>
<evidence type="ECO:0000313" key="6">
    <source>
        <dbReference type="EMBL" id="GGL79562.1"/>
    </source>
</evidence>
<evidence type="ECO:0000256" key="4">
    <source>
        <dbReference type="ARBA" id="ARBA00022747"/>
    </source>
</evidence>
<dbReference type="GO" id="GO:0003677">
    <property type="term" value="F:DNA binding"/>
    <property type="evidence" value="ECO:0007669"/>
    <property type="project" value="InterPro"/>
</dbReference>
<dbReference type="PANTHER" id="PTHR33841:SF5">
    <property type="entry name" value="DNA METHYLASE (MODIFICATION METHYLASE) (METHYLTRANSFERASE)-RELATED"/>
    <property type="match status" value="1"/>
</dbReference>
<keyword evidence="2" id="KW-0808">Transferase</keyword>
<dbReference type="GO" id="GO:0009307">
    <property type="term" value="P:DNA restriction-modification system"/>
    <property type="evidence" value="ECO:0007669"/>
    <property type="project" value="UniProtKB-KW"/>
</dbReference>
<protein>
    <submittedName>
        <fullName evidence="6">Type I endonuclease-methyltransferase fusion protein</fullName>
    </submittedName>
</protein>
<comment type="caution">
    <text evidence="6">The sequence shown here is derived from an EMBL/GenBank/DDBJ whole genome shotgun (WGS) entry which is preliminary data.</text>
</comment>
<dbReference type="GO" id="GO:0008170">
    <property type="term" value="F:N-methyltransferase activity"/>
    <property type="evidence" value="ECO:0007669"/>
    <property type="project" value="InterPro"/>
</dbReference>
<dbReference type="InterPro" id="IPR029063">
    <property type="entry name" value="SAM-dependent_MTases_sf"/>
</dbReference>
<keyword evidence="6" id="KW-0255">Endonuclease</keyword>
<keyword evidence="4" id="KW-0680">Restriction system</keyword>
<dbReference type="Proteomes" id="UP000613840">
    <property type="component" value="Unassembled WGS sequence"/>
</dbReference>
<dbReference type="GO" id="GO:0009007">
    <property type="term" value="F:site-specific DNA-methyltransferase (adenine-specific) activity"/>
    <property type="evidence" value="ECO:0007669"/>
    <property type="project" value="UniProtKB-EC"/>
</dbReference>
<sequence>MNGQTFLDDVVASLEYRDATGFVDGGTSEPGARDFIWNDLNQKCDVNAAYFKGAVPVVAFAATESRADVLQIQRRLWNYGRVPVLIATAGSEVLALSCNAIASSDDFDAALLGRANSEQELAQVFSDFTRFSIETGRLNQVHADRLDKKNRIDQSLLRNLRLLRSRLLSHGVDESNIEPLVGRSIFIRYMEDRGILRADDLVKLGQPGTFSSALHGGWDSVSSFFDAMSEHFNGDVFRRNVLVEEIPPPALDVLNEFFEATDLDTGQGTFWSYDFSIIPPELISSIYEQLLEEKQKTDAAYYTPRHVVDLVLDELLDPGWGRDGTKTILDPACGSGIFLTEAFRRLVYAASFGQAEGPTFEDLSALLVRSIYGVDLNSDAIGVTAFGLYLALLEHVDPRTIWLEARLPNLIGTNLIAADFFEDHALSAMRFDAIAGNPPWKSKLSRPARQYLIRAGAKVPDKQLAAAFIWRAAEMLGDDGLVGLVLPAKTVLHNRAATADRFRLRFFSSMSVKTVIDLSPLRKELFDATAPAAITIYGRNRPELANAPILHVSPRRTPIAQFVDGIVIPQQNIRGIARSKAATDPSIWKPLLWGGEADMDLVRHLRESFRPLRDTVASREWTPSQGFQKGGGDRHDTSHIDDLPFIGPTGLRAMALPIVDETFVYPSSMHRPRRREVYLAPHVLMRKGFSDFPEAAFVQFDATFTDALFGLAGPSRDTVLLKAVAAVLNSSVARYWFLMTSSSWGVEREQLHPNEWLTAPIPAWSFVVQQQLAGIVDKAASGAPERLWRDDLESTVGRAFGLTESELKVIDDALNIRYSELRQGWRSPAYQPASEAHFEQFVKVLAADLDALEIGRWSVQLSERSSGLAALTCSLVGETDKRAPMETQFSIAALLSRGPEASASAATIIEPEALVLDGDAVHLIKPDRLSCWAISSSQETAARILAAIATGNVSGDA</sequence>
<evidence type="ECO:0000256" key="2">
    <source>
        <dbReference type="ARBA" id="ARBA00022679"/>
    </source>
</evidence>
<keyword evidence="6" id="KW-0540">Nuclease</keyword>
<reference evidence="6" key="2">
    <citation type="submission" date="2020-09" db="EMBL/GenBank/DDBJ databases">
        <authorList>
            <person name="Sun Q."/>
            <person name="Zhou Y."/>
        </authorList>
    </citation>
    <scope>NUCLEOTIDE SEQUENCE</scope>
    <source>
        <strain evidence="6">CGMCC 4.7306</strain>
    </source>
</reference>
<dbReference type="AlphaFoldDB" id="A0A917W945"/>
<keyword evidence="3" id="KW-0949">S-adenosyl-L-methionine</keyword>
<dbReference type="Gene3D" id="3.40.50.150">
    <property type="entry name" value="Vaccinia Virus protein VP39"/>
    <property type="match status" value="1"/>
</dbReference>
<gene>
    <name evidence="6" type="ORF">GCM10011575_42350</name>
</gene>
<dbReference type="SUPFAM" id="SSF53335">
    <property type="entry name" value="S-adenosyl-L-methionine-dependent methyltransferases"/>
    <property type="match status" value="1"/>
</dbReference>
<dbReference type="PROSITE" id="PS00092">
    <property type="entry name" value="N6_MTASE"/>
    <property type="match status" value="1"/>
</dbReference>
<dbReference type="RefSeq" id="WP_229670468.1">
    <property type="nucleotide sequence ID" value="NZ_BMMZ01000014.1"/>
</dbReference>
<reference evidence="6" key="1">
    <citation type="journal article" date="2014" name="Int. J. Syst. Evol. Microbiol.">
        <title>Complete genome sequence of Corynebacterium casei LMG S-19264T (=DSM 44701T), isolated from a smear-ripened cheese.</title>
        <authorList>
            <consortium name="US DOE Joint Genome Institute (JGI-PGF)"/>
            <person name="Walter F."/>
            <person name="Albersmeier A."/>
            <person name="Kalinowski J."/>
            <person name="Ruckert C."/>
        </authorList>
    </citation>
    <scope>NUCLEOTIDE SEQUENCE</scope>
    <source>
        <strain evidence="6">CGMCC 4.7306</strain>
    </source>
</reference>
<dbReference type="InterPro" id="IPR003356">
    <property type="entry name" value="DNA_methylase_A-5"/>
</dbReference>
<dbReference type="EMBL" id="BMMZ01000014">
    <property type="protein sequence ID" value="GGL79562.1"/>
    <property type="molecule type" value="Genomic_DNA"/>
</dbReference>
<dbReference type="Pfam" id="PF02384">
    <property type="entry name" value="N6_Mtase"/>
    <property type="match status" value="1"/>
</dbReference>
<keyword evidence="1" id="KW-0489">Methyltransferase</keyword>
<organism evidence="6 7">
    <name type="scientific">Microlunatus endophyticus</name>
    <dbReference type="NCBI Taxonomy" id="1716077"/>
    <lineage>
        <taxon>Bacteria</taxon>
        <taxon>Bacillati</taxon>
        <taxon>Actinomycetota</taxon>
        <taxon>Actinomycetes</taxon>
        <taxon>Propionibacteriales</taxon>
        <taxon>Propionibacteriaceae</taxon>
        <taxon>Microlunatus</taxon>
    </lineage>
</organism>
<dbReference type="InterPro" id="IPR050953">
    <property type="entry name" value="N4_N6_ade-DNA_methylase"/>
</dbReference>
<keyword evidence="7" id="KW-1185">Reference proteome</keyword>
<dbReference type="InterPro" id="IPR002052">
    <property type="entry name" value="DNA_methylase_N6_adenine_CS"/>
</dbReference>
<evidence type="ECO:0000256" key="1">
    <source>
        <dbReference type="ARBA" id="ARBA00022603"/>
    </source>
</evidence>
<dbReference type="GO" id="GO:0004519">
    <property type="term" value="F:endonuclease activity"/>
    <property type="evidence" value="ECO:0007669"/>
    <property type="project" value="UniProtKB-KW"/>
</dbReference>
<proteinExistence type="predicted"/>
<feature type="domain" description="DNA methylase adenine-specific" evidence="5">
    <location>
        <begin position="282"/>
        <end position="550"/>
    </location>
</feature>
<keyword evidence="6" id="KW-0378">Hydrolase</keyword>
<dbReference type="PRINTS" id="PR00507">
    <property type="entry name" value="N12N6MTFRASE"/>
</dbReference>
<dbReference type="PANTHER" id="PTHR33841">
    <property type="entry name" value="DNA METHYLTRANSFERASE YEEA-RELATED"/>
    <property type="match status" value="1"/>
</dbReference>
<accession>A0A917W945</accession>
<dbReference type="GO" id="GO:0032259">
    <property type="term" value="P:methylation"/>
    <property type="evidence" value="ECO:0007669"/>
    <property type="project" value="UniProtKB-KW"/>
</dbReference>
<evidence type="ECO:0000259" key="5">
    <source>
        <dbReference type="Pfam" id="PF02384"/>
    </source>
</evidence>
<evidence type="ECO:0000256" key="3">
    <source>
        <dbReference type="ARBA" id="ARBA00022691"/>
    </source>
</evidence>